<evidence type="ECO:0000313" key="1">
    <source>
        <dbReference type="EMBL" id="VAX37905.1"/>
    </source>
</evidence>
<dbReference type="EMBL" id="UOGJ01000143">
    <property type="protein sequence ID" value="VAX37905.1"/>
    <property type="molecule type" value="Genomic_DNA"/>
</dbReference>
<name>A0A3B1DZB6_9ZZZZ</name>
<dbReference type="AlphaFoldDB" id="A0A3B1DZB6"/>
<accession>A0A3B1DZB6</accession>
<dbReference type="PROSITE" id="PS51257">
    <property type="entry name" value="PROKAR_LIPOPROTEIN"/>
    <property type="match status" value="1"/>
</dbReference>
<proteinExistence type="predicted"/>
<organism evidence="1">
    <name type="scientific">hydrothermal vent metagenome</name>
    <dbReference type="NCBI Taxonomy" id="652676"/>
    <lineage>
        <taxon>unclassified sequences</taxon>
        <taxon>metagenomes</taxon>
        <taxon>ecological metagenomes</taxon>
    </lineage>
</organism>
<reference evidence="1" key="1">
    <citation type="submission" date="2018-06" db="EMBL/GenBank/DDBJ databases">
        <authorList>
            <person name="Zhirakovskaya E."/>
        </authorList>
    </citation>
    <scope>NUCLEOTIDE SEQUENCE</scope>
</reference>
<evidence type="ECO:0008006" key="2">
    <source>
        <dbReference type="Google" id="ProtNLM"/>
    </source>
</evidence>
<protein>
    <recommendedName>
        <fullName evidence="2">Lipoprotein</fullName>
    </recommendedName>
</protein>
<sequence length="154" mass="18304">MKKIIYLVVFSFLLSGCSALKIWKRDYWKADEYDKFTLSDALHKLKVDYWNVEEGDADVRRSAELTAYDVIMQTEYKNIYEVLDAEIDDELNMPDAAPYIFVHFNPKEEYIETAETTYLVVINRFYNRAVYSGVYIQPKGDPLYRYYEILKNVK</sequence>
<gene>
    <name evidence="1" type="ORF">MNBD_UNCLBAC01-856</name>
</gene>